<evidence type="ECO:0000313" key="1">
    <source>
        <dbReference type="EMBL" id="GCB67651.1"/>
    </source>
</evidence>
<proteinExistence type="predicted"/>
<protein>
    <submittedName>
        <fullName evidence="1">Uncharacterized protein</fullName>
    </submittedName>
</protein>
<gene>
    <name evidence="1" type="ORF">scyTo_0000755</name>
</gene>
<sequence length="96" mass="10803">MLKIHLRCIDIPEGTPQYPATRLTRIMVMCCIAQQPGRPGGGSKHRAFFDASKKEEYKKEEEEEDEEVVSAMDNAPAVAQYTSWNAQGDLIVVEFT</sequence>
<dbReference type="EMBL" id="BFAA01000153">
    <property type="protein sequence ID" value="GCB67651.1"/>
    <property type="molecule type" value="Genomic_DNA"/>
</dbReference>
<comment type="caution">
    <text evidence="1">The sequence shown here is derived from an EMBL/GenBank/DDBJ whole genome shotgun (WGS) entry which is preliminary data.</text>
</comment>
<organism evidence="1 2">
    <name type="scientific">Scyliorhinus torazame</name>
    <name type="common">Cloudy catshark</name>
    <name type="synonym">Catulus torazame</name>
    <dbReference type="NCBI Taxonomy" id="75743"/>
    <lineage>
        <taxon>Eukaryota</taxon>
        <taxon>Metazoa</taxon>
        <taxon>Chordata</taxon>
        <taxon>Craniata</taxon>
        <taxon>Vertebrata</taxon>
        <taxon>Chondrichthyes</taxon>
        <taxon>Elasmobranchii</taxon>
        <taxon>Galeomorphii</taxon>
        <taxon>Galeoidea</taxon>
        <taxon>Carcharhiniformes</taxon>
        <taxon>Scyliorhinidae</taxon>
        <taxon>Scyliorhinus</taxon>
    </lineage>
</organism>
<dbReference type="AlphaFoldDB" id="A0A401P3G3"/>
<reference evidence="1 2" key="1">
    <citation type="journal article" date="2018" name="Nat. Ecol. Evol.">
        <title>Shark genomes provide insights into elasmobranch evolution and the origin of vertebrates.</title>
        <authorList>
            <person name="Hara Y"/>
            <person name="Yamaguchi K"/>
            <person name="Onimaru K"/>
            <person name="Kadota M"/>
            <person name="Koyanagi M"/>
            <person name="Keeley SD"/>
            <person name="Tatsumi K"/>
            <person name="Tanaka K"/>
            <person name="Motone F"/>
            <person name="Kageyama Y"/>
            <person name="Nozu R"/>
            <person name="Adachi N"/>
            <person name="Nishimura O"/>
            <person name="Nakagawa R"/>
            <person name="Tanegashima C"/>
            <person name="Kiyatake I"/>
            <person name="Matsumoto R"/>
            <person name="Murakumo K"/>
            <person name="Nishida K"/>
            <person name="Terakita A"/>
            <person name="Kuratani S"/>
            <person name="Sato K"/>
            <person name="Hyodo S Kuraku.S."/>
        </authorList>
    </citation>
    <scope>NUCLEOTIDE SEQUENCE [LARGE SCALE GENOMIC DNA]</scope>
</reference>
<dbReference type="Proteomes" id="UP000288216">
    <property type="component" value="Unassembled WGS sequence"/>
</dbReference>
<keyword evidence="2" id="KW-1185">Reference proteome</keyword>
<accession>A0A401P3G3</accession>
<name>A0A401P3G3_SCYTO</name>
<evidence type="ECO:0000313" key="2">
    <source>
        <dbReference type="Proteomes" id="UP000288216"/>
    </source>
</evidence>